<accession>A0A3L0YAD6</accession>
<dbReference type="SUPFAM" id="SSF53850">
    <property type="entry name" value="Periplasmic binding protein-like II"/>
    <property type="match status" value="1"/>
</dbReference>
<dbReference type="AlphaFoldDB" id="A0A3L0YAD6"/>
<protein>
    <recommendedName>
        <fullName evidence="3">ABC transporter substrate-binding protein</fullName>
    </recommendedName>
</protein>
<proteinExistence type="predicted"/>
<feature type="chain" id="PRO_5018247186" description="ABC transporter substrate-binding protein" evidence="1">
    <location>
        <begin position="18"/>
        <end position="294"/>
    </location>
</feature>
<reference evidence="2" key="1">
    <citation type="submission" date="2018-10" db="EMBL/GenBank/DDBJ databases">
        <authorList>
            <consortium name="NARMS: The National Antimicrobial Resistance Monitoring System"/>
        </authorList>
    </citation>
    <scope>NUCLEOTIDE SEQUENCE [LARGE SCALE GENOMIC DNA]</scope>
    <source>
        <strain evidence="2">CVM N17EC0388</strain>
    </source>
</reference>
<name>A0A3L0YAD6_ECOLX</name>
<keyword evidence="1" id="KW-0732">Signal</keyword>
<dbReference type="EMBL" id="RNRV01000009">
    <property type="protein sequence ID" value="MHO04183.1"/>
    <property type="molecule type" value="Genomic_DNA"/>
</dbReference>
<evidence type="ECO:0000313" key="2">
    <source>
        <dbReference type="EMBL" id="MHO04183.1"/>
    </source>
</evidence>
<evidence type="ECO:0008006" key="3">
    <source>
        <dbReference type="Google" id="ProtNLM"/>
    </source>
</evidence>
<organism evidence="2">
    <name type="scientific">Escherichia coli</name>
    <dbReference type="NCBI Taxonomy" id="562"/>
    <lineage>
        <taxon>Bacteria</taxon>
        <taxon>Pseudomonadati</taxon>
        <taxon>Pseudomonadota</taxon>
        <taxon>Gammaproteobacteria</taxon>
        <taxon>Enterobacterales</taxon>
        <taxon>Enterobacteriaceae</taxon>
        <taxon>Escherichia</taxon>
    </lineage>
</organism>
<gene>
    <name evidence="2" type="ORF">D9F05_07360</name>
</gene>
<comment type="caution">
    <text evidence="2">The sequence shown here is derived from an EMBL/GenBank/DDBJ whole genome shotgun (WGS) entry which is preliminary data.</text>
</comment>
<feature type="signal peptide" evidence="1">
    <location>
        <begin position="1"/>
        <end position="17"/>
    </location>
</feature>
<evidence type="ECO:0000256" key="1">
    <source>
        <dbReference type="SAM" id="SignalP"/>
    </source>
</evidence>
<sequence>MIWFSLLLLLLTLSAQAATPTLFTHMSPESERDPRVTYDRELLRLALEKTRASHGDFQLRAAPPMTLARMWISLRFNHYPNLFAMDSYRSDRDMTGVDYVRFPIHLGIVSYRICFVSPQQQAAVASATTLDQLKKFTLGQGKGWLDVQILRQAGFKVQEVEGYELLFKMVARGRFDLFCRGISELPQEKLNHKEIRDLVMDESIALYYPLPRVFFAHNANREAIQRVEAGLKAAWQDGSLQTLWLNTFKPSLTFARLDTRRLFRLENPFIKGIGFNYQAYFYDPVHSRFGPGEP</sequence>